<protein>
    <submittedName>
        <fullName evidence="2">Uncharacterized protein</fullName>
    </submittedName>
</protein>
<proteinExistence type="predicted"/>
<feature type="chain" id="PRO_5045853927" evidence="1">
    <location>
        <begin position="25"/>
        <end position="72"/>
    </location>
</feature>
<gene>
    <name evidence="2" type="ORF">HC175_23650</name>
</gene>
<feature type="non-terminal residue" evidence="2">
    <location>
        <position position="72"/>
    </location>
</feature>
<dbReference type="Proteomes" id="UP000703674">
    <property type="component" value="Unassembled WGS sequence"/>
</dbReference>
<evidence type="ECO:0000313" key="2">
    <source>
        <dbReference type="EMBL" id="NJW55912.1"/>
    </source>
</evidence>
<keyword evidence="3" id="KW-1185">Reference proteome</keyword>
<evidence type="ECO:0000313" key="3">
    <source>
        <dbReference type="Proteomes" id="UP000703674"/>
    </source>
</evidence>
<dbReference type="RefSeq" id="WP_168140148.1">
    <property type="nucleotide sequence ID" value="NZ_JAAVJR010001700.1"/>
</dbReference>
<keyword evidence="1" id="KW-0732">Signal</keyword>
<name>A0ABX1D794_9FLAO</name>
<sequence length="72" mass="8302">MKKFYTIFLLAMTFLLLYSCSAEAMQSKLNVEGEHGFDFRESRTAWKNLKKENGNSYAYTILEQSFTGEGSE</sequence>
<evidence type="ECO:0000256" key="1">
    <source>
        <dbReference type="SAM" id="SignalP"/>
    </source>
</evidence>
<accession>A0ABX1D794</accession>
<dbReference type="PROSITE" id="PS51257">
    <property type="entry name" value="PROKAR_LIPOPROTEIN"/>
    <property type="match status" value="1"/>
</dbReference>
<feature type="signal peptide" evidence="1">
    <location>
        <begin position="1"/>
        <end position="24"/>
    </location>
</feature>
<organism evidence="2 3">
    <name type="scientific">Salinimicrobium oceani</name>
    <dbReference type="NCBI Taxonomy" id="2722702"/>
    <lineage>
        <taxon>Bacteria</taxon>
        <taxon>Pseudomonadati</taxon>
        <taxon>Bacteroidota</taxon>
        <taxon>Flavobacteriia</taxon>
        <taxon>Flavobacteriales</taxon>
        <taxon>Flavobacteriaceae</taxon>
        <taxon>Salinimicrobium</taxon>
    </lineage>
</organism>
<comment type="caution">
    <text evidence="2">The sequence shown here is derived from an EMBL/GenBank/DDBJ whole genome shotgun (WGS) entry which is preliminary data.</text>
</comment>
<reference evidence="2 3" key="1">
    <citation type="submission" date="2020-03" db="EMBL/GenBank/DDBJ databases">
        <title>Salinimicrobium sp. nov, isolated from SCS.</title>
        <authorList>
            <person name="Cao W.R."/>
        </authorList>
    </citation>
    <scope>NUCLEOTIDE SEQUENCE [LARGE SCALE GENOMIC DNA]</scope>
    <source>
        <strain evidence="3">J15B91</strain>
    </source>
</reference>
<dbReference type="EMBL" id="JAAVJR010001700">
    <property type="protein sequence ID" value="NJW55912.1"/>
    <property type="molecule type" value="Genomic_DNA"/>
</dbReference>